<dbReference type="EC" id="4.2.1.1" evidence="2"/>
<evidence type="ECO:0000256" key="1">
    <source>
        <dbReference type="ARBA" id="ARBA00006217"/>
    </source>
</evidence>
<dbReference type="SMART" id="SM00947">
    <property type="entry name" value="Pro_CA"/>
    <property type="match status" value="1"/>
</dbReference>
<feature type="binding site" evidence="6">
    <location>
        <position position="40"/>
    </location>
    <ligand>
        <name>Zn(2+)</name>
        <dbReference type="ChEBI" id="CHEBI:29105"/>
    </ligand>
</feature>
<dbReference type="RefSeq" id="WP_183675033.1">
    <property type="nucleotide sequence ID" value="NZ_CBCRYX010000009.1"/>
</dbReference>
<comment type="similarity">
    <text evidence="1">Belongs to the beta-class carbonic anhydrase family.</text>
</comment>
<dbReference type="Gene3D" id="3.40.1050.10">
    <property type="entry name" value="Carbonic anhydrase"/>
    <property type="match status" value="1"/>
</dbReference>
<evidence type="ECO:0000256" key="2">
    <source>
        <dbReference type="ARBA" id="ARBA00012925"/>
    </source>
</evidence>
<proteinExistence type="inferred from homology"/>
<dbReference type="CDD" id="cd03379">
    <property type="entry name" value="beta_CA_cladeD"/>
    <property type="match status" value="1"/>
</dbReference>
<organism evidence="7 8">
    <name type="scientific">Nosocomiicoccus ampullae</name>
    <dbReference type="NCBI Taxonomy" id="489910"/>
    <lineage>
        <taxon>Bacteria</taxon>
        <taxon>Bacillati</taxon>
        <taxon>Bacillota</taxon>
        <taxon>Bacilli</taxon>
        <taxon>Bacillales</taxon>
        <taxon>Staphylococcaceae</taxon>
        <taxon>Nosocomiicoccus</taxon>
    </lineage>
</organism>
<dbReference type="EMBL" id="JACHHF010000008">
    <property type="protein sequence ID" value="MBB5176471.1"/>
    <property type="molecule type" value="Genomic_DNA"/>
</dbReference>
<dbReference type="Pfam" id="PF00484">
    <property type="entry name" value="Pro_CA"/>
    <property type="match status" value="1"/>
</dbReference>
<accession>A0A9Q2HG34</accession>
<keyword evidence="7" id="KW-0456">Lyase</keyword>
<dbReference type="PANTHER" id="PTHR43175:SF3">
    <property type="entry name" value="CARBON DISULFIDE HYDROLASE"/>
    <property type="match status" value="1"/>
</dbReference>
<keyword evidence="4 6" id="KW-0862">Zinc</keyword>
<feature type="binding site" evidence="6">
    <location>
        <position position="38"/>
    </location>
    <ligand>
        <name>Zn(2+)</name>
        <dbReference type="ChEBI" id="CHEBI:29105"/>
    </ligand>
</feature>
<evidence type="ECO:0000313" key="7">
    <source>
        <dbReference type="EMBL" id="MBB5176471.1"/>
    </source>
</evidence>
<evidence type="ECO:0000256" key="3">
    <source>
        <dbReference type="ARBA" id="ARBA00022723"/>
    </source>
</evidence>
<dbReference type="SUPFAM" id="SSF53056">
    <property type="entry name" value="beta-carbonic anhydrase, cab"/>
    <property type="match status" value="1"/>
</dbReference>
<dbReference type="GO" id="GO:0004089">
    <property type="term" value="F:carbonate dehydratase activity"/>
    <property type="evidence" value="ECO:0007669"/>
    <property type="project" value="UniProtKB-EC"/>
</dbReference>
<dbReference type="AlphaFoldDB" id="A0A9Q2HG34"/>
<evidence type="ECO:0000313" key="8">
    <source>
        <dbReference type="Proteomes" id="UP000579136"/>
    </source>
</evidence>
<evidence type="ECO:0000256" key="5">
    <source>
        <dbReference type="ARBA" id="ARBA00048348"/>
    </source>
</evidence>
<dbReference type="InterPro" id="IPR001765">
    <property type="entry name" value="Carbonic_anhydrase"/>
</dbReference>
<keyword evidence="8" id="KW-1185">Reference proteome</keyword>
<dbReference type="InterPro" id="IPR036874">
    <property type="entry name" value="Carbonic_anhydrase_sf"/>
</dbReference>
<keyword evidence="3 6" id="KW-0479">Metal-binding</keyword>
<evidence type="ECO:0000256" key="6">
    <source>
        <dbReference type="PIRSR" id="PIRSR601765-1"/>
    </source>
</evidence>
<name>A0A9Q2HG34_9STAP</name>
<feature type="binding site" evidence="6">
    <location>
        <position position="96"/>
    </location>
    <ligand>
        <name>Zn(2+)</name>
        <dbReference type="ChEBI" id="CHEBI:29105"/>
    </ligand>
</feature>
<sequence>MNLLETLLKNNEEFVSNKDYLNYQTSKTPDKKVLIVSCMDSRLTELTYKALGLKNGDIKQVKNAGAMITHPYGSTMRSILVAVYMLGVEEVIIMGHTDCGFGALKPEPILSEMKSRGISDDVINTLMHSGIDVVDWLQGFESVEESVNENVKVVKQHPLMDKKVPVHGLVMNPDTGAVEVVHKDY</sequence>
<dbReference type="GO" id="GO:0008270">
    <property type="term" value="F:zinc ion binding"/>
    <property type="evidence" value="ECO:0007669"/>
    <property type="project" value="InterPro"/>
</dbReference>
<protein>
    <recommendedName>
        <fullName evidence="2">carbonic anhydrase</fullName>
        <ecNumber evidence="2">4.2.1.1</ecNumber>
    </recommendedName>
</protein>
<dbReference type="Proteomes" id="UP000579136">
    <property type="component" value="Unassembled WGS sequence"/>
</dbReference>
<comment type="caution">
    <text evidence="7">The sequence shown here is derived from an EMBL/GenBank/DDBJ whole genome shotgun (WGS) entry which is preliminary data.</text>
</comment>
<comment type="cofactor">
    <cofactor evidence="6">
        <name>Zn(2+)</name>
        <dbReference type="ChEBI" id="CHEBI:29105"/>
    </cofactor>
    <text evidence="6">Binds 1 zinc ion per subunit.</text>
</comment>
<comment type="catalytic activity">
    <reaction evidence="5">
        <text>hydrogencarbonate + H(+) = CO2 + H2O</text>
        <dbReference type="Rhea" id="RHEA:10748"/>
        <dbReference type="ChEBI" id="CHEBI:15377"/>
        <dbReference type="ChEBI" id="CHEBI:15378"/>
        <dbReference type="ChEBI" id="CHEBI:16526"/>
        <dbReference type="ChEBI" id="CHEBI:17544"/>
        <dbReference type="EC" id="4.2.1.1"/>
    </reaction>
</comment>
<dbReference type="PANTHER" id="PTHR43175">
    <property type="entry name" value="CARBONIC ANHYDRASE"/>
    <property type="match status" value="1"/>
</dbReference>
<reference evidence="7 8" key="1">
    <citation type="submission" date="2020-08" db="EMBL/GenBank/DDBJ databases">
        <title>Genomic Encyclopedia of Type Strains, Phase IV (KMG-IV): sequencing the most valuable type-strain genomes for metagenomic binning, comparative biology and taxonomic classification.</title>
        <authorList>
            <person name="Goeker M."/>
        </authorList>
    </citation>
    <scope>NUCLEOTIDE SEQUENCE [LARGE SCALE GENOMIC DNA]</scope>
    <source>
        <strain evidence="7 8">DSM 19163</strain>
    </source>
</reference>
<evidence type="ECO:0000256" key="4">
    <source>
        <dbReference type="ARBA" id="ARBA00022833"/>
    </source>
</evidence>
<gene>
    <name evidence="7" type="ORF">HNQ45_001359</name>
</gene>
<feature type="binding site" evidence="6">
    <location>
        <position position="99"/>
    </location>
    <ligand>
        <name>Zn(2+)</name>
        <dbReference type="ChEBI" id="CHEBI:29105"/>
    </ligand>
</feature>